<dbReference type="EMBL" id="JAAFZH010000016">
    <property type="protein sequence ID" value="NDU98361.1"/>
    <property type="molecule type" value="Genomic_DNA"/>
</dbReference>
<dbReference type="GO" id="GO:0071555">
    <property type="term" value="P:cell wall organization"/>
    <property type="evidence" value="ECO:0007669"/>
    <property type="project" value="UniProtKB-KW"/>
</dbReference>
<keyword evidence="1" id="KW-1003">Cell membrane</keyword>
<comment type="similarity">
    <text evidence="1">Belongs to the Amj family.</text>
</comment>
<feature type="transmembrane region" description="Helical" evidence="1">
    <location>
        <begin position="81"/>
        <end position="100"/>
    </location>
</feature>
<evidence type="ECO:0000313" key="3">
    <source>
        <dbReference type="Proteomes" id="UP000474175"/>
    </source>
</evidence>
<evidence type="ECO:0000256" key="1">
    <source>
        <dbReference type="HAMAP-Rule" id="MF_02077"/>
    </source>
</evidence>
<keyword evidence="1" id="KW-0961">Cell wall biogenesis/degradation</keyword>
<dbReference type="Pfam" id="PF10997">
    <property type="entry name" value="Amj"/>
    <property type="match status" value="1"/>
</dbReference>
<dbReference type="UniPathway" id="UPA00219"/>
<dbReference type="Proteomes" id="UP000474175">
    <property type="component" value="Unassembled WGS sequence"/>
</dbReference>
<feature type="transmembrane region" description="Helical" evidence="1">
    <location>
        <begin position="6"/>
        <end position="23"/>
    </location>
</feature>
<comment type="pathway">
    <text evidence="1">Cell wall biogenesis; peptidoglycan biosynthesis.</text>
</comment>
<comment type="function">
    <text evidence="1">Involved in peptidoglycan biosynthesis. Transports lipid-linked peptidoglycan precursors from the inner to the outer leaflet of the cytoplasmic membrane.</text>
</comment>
<keyword evidence="1" id="KW-0472">Membrane</keyword>
<keyword evidence="1" id="KW-0812">Transmembrane</keyword>
<feature type="transmembrane region" description="Helical" evidence="1">
    <location>
        <begin position="193"/>
        <end position="213"/>
    </location>
</feature>
<feature type="transmembrane region" description="Helical" evidence="1">
    <location>
        <begin position="35"/>
        <end position="52"/>
    </location>
</feature>
<dbReference type="GO" id="GO:0005886">
    <property type="term" value="C:plasma membrane"/>
    <property type="evidence" value="ECO:0007669"/>
    <property type="project" value="UniProtKB-SubCell"/>
</dbReference>
<feature type="transmembrane region" description="Helical" evidence="1">
    <location>
        <begin position="234"/>
        <end position="263"/>
    </location>
</feature>
<dbReference type="InterPro" id="IPR021260">
    <property type="entry name" value="Amj"/>
</dbReference>
<dbReference type="HAMAP" id="MF_02077">
    <property type="entry name" value="Amj_flippase"/>
    <property type="match status" value="1"/>
</dbReference>
<proteinExistence type="inferred from homology"/>
<comment type="caution">
    <text evidence="2">The sequence shown here is derived from an EMBL/GenBank/DDBJ whole genome shotgun (WGS) entry which is preliminary data.</text>
</comment>
<dbReference type="GO" id="GO:0008360">
    <property type="term" value="P:regulation of cell shape"/>
    <property type="evidence" value="ECO:0007669"/>
    <property type="project" value="UniProtKB-KW"/>
</dbReference>
<reference evidence="2 3" key="1">
    <citation type="submission" date="2020-02" db="EMBL/GenBank/DDBJ databases">
        <title>Draft genome sequence of two Spirosoma agri KCTC 52727 and Spirosoma terrae KCTC 52035.</title>
        <authorList>
            <person name="Rojas J."/>
            <person name="Ambika Manirajan B."/>
            <person name="Suarez C."/>
            <person name="Ratering S."/>
            <person name="Schnell S."/>
        </authorList>
    </citation>
    <scope>NUCLEOTIDE SEQUENCE [LARGE SCALE GENOMIC DNA]</scope>
    <source>
        <strain evidence="2 3">KCTC 52035</strain>
    </source>
</reference>
<dbReference type="RefSeq" id="WP_163954490.1">
    <property type="nucleotide sequence ID" value="NZ_JAAFZH010000016.1"/>
</dbReference>
<evidence type="ECO:0000313" key="2">
    <source>
        <dbReference type="EMBL" id="NDU98361.1"/>
    </source>
</evidence>
<dbReference type="AlphaFoldDB" id="A0A6L9LGN1"/>
<dbReference type="GO" id="GO:0009252">
    <property type="term" value="P:peptidoglycan biosynthetic process"/>
    <property type="evidence" value="ECO:0007669"/>
    <property type="project" value="UniProtKB-UniRule"/>
</dbReference>
<keyword evidence="1" id="KW-1133">Transmembrane helix</keyword>
<keyword evidence="1" id="KW-0133">Cell shape</keyword>
<gene>
    <name evidence="1" type="primary">amj</name>
    <name evidence="2" type="ORF">GK108_25980</name>
</gene>
<comment type="subcellular location">
    <subcellularLocation>
        <location evidence="1">Cell membrane</location>
        <topology evidence="1">Multi-pass membrane protein</topology>
    </subcellularLocation>
</comment>
<protein>
    <recommendedName>
        <fullName evidence="1">Lipid II flippase Amj</fullName>
    </recommendedName>
</protein>
<accession>A0A6L9LGN1</accession>
<keyword evidence="1" id="KW-0813">Transport</keyword>
<dbReference type="GO" id="GO:0015648">
    <property type="term" value="F:lipid-linked peptidoglycan transporter activity"/>
    <property type="evidence" value="ECO:0007669"/>
    <property type="project" value="UniProtKB-UniRule"/>
</dbReference>
<feature type="transmembrane region" description="Helical" evidence="1">
    <location>
        <begin position="158"/>
        <end position="181"/>
    </location>
</feature>
<name>A0A6L9LGN1_9BACT</name>
<keyword evidence="1" id="KW-0573">Peptidoglycan synthesis</keyword>
<organism evidence="2 3">
    <name type="scientific">Spirosoma terrae</name>
    <dbReference type="NCBI Taxonomy" id="1968276"/>
    <lineage>
        <taxon>Bacteria</taxon>
        <taxon>Pseudomonadati</taxon>
        <taxon>Bacteroidota</taxon>
        <taxon>Cytophagia</taxon>
        <taxon>Cytophagales</taxon>
        <taxon>Cytophagaceae</taxon>
        <taxon>Spirosoma</taxon>
    </lineage>
</organism>
<keyword evidence="3" id="KW-1185">Reference proteome</keyword>
<sequence>MSTQVFWVLVLTFLINLISTLSYSVRIVGIRTKKIAVSFALFNVLVLISRTANGFQSPVLANIVEKTISAHGLNPIEQFCWILWMTSFATLVGALLIPSFQRLFSYAVIHFSRHKSIPDLLLLGFSPAGFQKVQASMVLPRYSTISGLRSRGQIPWRIITFNVIAVAVLTVGVLASLYAGYLNPAFRTTSSNLSSVINGLATILMFLFIDPYLSILTDEVAEGKYEESSFRQQVVWMVVARLVGTLVAQAIFLPAAQLIVAIAEQM</sequence>